<keyword evidence="3" id="KW-1185">Reference proteome</keyword>
<name>A0A1T5GSK6_9FLAO</name>
<dbReference type="AlphaFoldDB" id="A0A1T5GSK6"/>
<organism evidence="2 3">
    <name type="scientific">Soonwooa buanensis</name>
    <dbReference type="NCBI Taxonomy" id="619805"/>
    <lineage>
        <taxon>Bacteria</taxon>
        <taxon>Pseudomonadati</taxon>
        <taxon>Bacteroidota</taxon>
        <taxon>Flavobacteriia</taxon>
        <taxon>Flavobacteriales</taxon>
        <taxon>Weeksellaceae</taxon>
        <taxon>Chryseobacterium group</taxon>
        <taxon>Soonwooa</taxon>
    </lineage>
</organism>
<keyword evidence="1" id="KW-0812">Transmembrane</keyword>
<evidence type="ECO:0000313" key="3">
    <source>
        <dbReference type="Proteomes" id="UP000191112"/>
    </source>
</evidence>
<dbReference type="Proteomes" id="UP000191112">
    <property type="component" value="Unassembled WGS sequence"/>
</dbReference>
<dbReference type="EMBL" id="FUYZ01000018">
    <property type="protein sequence ID" value="SKC11384.1"/>
    <property type="molecule type" value="Genomic_DNA"/>
</dbReference>
<feature type="transmembrane region" description="Helical" evidence="1">
    <location>
        <begin position="12"/>
        <end position="33"/>
    </location>
</feature>
<proteinExistence type="predicted"/>
<accession>A0A1T5GSK6</accession>
<reference evidence="2 3" key="1">
    <citation type="submission" date="2017-02" db="EMBL/GenBank/DDBJ databases">
        <authorList>
            <person name="Peterson S.W."/>
        </authorList>
    </citation>
    <scope>NUCLEOTIDE SEQUENCE [LARGE SCALE GENOMIC DNA]</scope>
    <source>
        <strain evidence="2 3">DSM 22323</strain>
    </source>
</reference>
<keyword evidence="1" id="KW-1133">Transmembrane helix</keyword>
<sequence length="49" mass="5505">MPKGMPKGMSKYYFVKSTLPYFSGFFGGFLASITKHKRPFGGRVVDINL</sequence>
<protein>
    <submittedName>
        <fullName evidence="2">Uncharacterized protein</fullName>
    </submittedName>
</protein>
<gene>
    <name evidence="2" type="ORF">SAMN05660477_03100</name>
</gene>
<keyword evidence="1" id="KW-0472">Membrane</keyword>
<evidence type="ECO:0000313" key="2">
    <source>
        <dbReference type="EMBL" id="SKC11384.1"/>
    </source>
</evidence>
<evidence type="ECO:0000256" key="1">
    <source>
        <dbReference type="SAM" id="Phobius"/>
    </source>
</evidence>